<dbReference type="Proteomes" id="UP000014680">
    <property type="component" value="Unassembled WGS sequence"/>
</dbReference>
<protein>
    <submittedName>
        <fullName evidence="1">Uncharacterized protein</fullName>
    </submittedName>
</protein>
<dbReference type="OMA" id="YENTITC"/>
<proteinExistence type="predicted"/>
<evidence type="ECO:0000313" key="2">
    <source>
        <dbReference type="Proteomes" id="UP000014680"/>
    </source>
</evidence>
<dbReference type="RefSeq" id="XP_004257856.1">
    <property type="nucleotide sequence ID" value="XM_004257808.1"/>
</dbReference>
<accession>A0A0A1UE54</accession>
<dbReference type="EMBL" id="KB206479">
    <property type="protein sequence ID" value="ELP91085.1"/>
    <property type="molecule type" value="Genomic_DNA"/>
</dbReference>
<dbReference type="InterPro" id="IPR011047">
    <property type="entry name" value="Quinoprotein_ADH-like_sf"/>
</dbReference>
<dbReference type="KEGG" id="eiv:EIN_268310"/>
<name>A0A0A1UE54_ENTIV</name>
<organism evidence="1 2">
    <name type="scientific">Entamoeba invadens IP1</name>
    <dbReference type="NCBI Taxonomy" id="370355"/>
    <lineage>
        <taxon>Eukaryota</taxon>
        <taxon>Amoebozoa</taxon>
        <taxon>Evosea</taxon>
        <taxon>Archamoebae</taxon>
        <taxon>Mastigamoebida</taxon>
        <taxon>Entamoebidae</taxon>
        <taxon>Entamoeba</taxon>
    </lineage>
</organism>
<dbReference type="AlphaFoldDB" id="A0A0A1UE54"/>
<sequence length="608" mass="68291">MDVNKVYQLTDTYFLFLGETSAMVADPFKNVITCELDLSTNIVLRYENTITCNGAHICALSKDGLELYDLEDGVMKYLGFLDNPIAIGGVKRTFTDATFCTDMITFSDTTGNVVFLEYPSMKLICNVHLIDAPILFSKFDESKMMLYIIDSNNTFYAMELNNTSYLLKRKYVEEKLDTFVVAPITPTGLKITPTGCFVFVSGKVLIYIKDIPSLRLLDTKDDQEVKEAMCNGSTVLLATLKYVYYFDLNSDTCLDTFRIFPFGNPRVVMLANNPYPMAMSYIDKAIRQAKIPDINSKRRLSTIKQTQMKFKSVKMSKDTTIMKLALSATRDVYGIDSLGHVYHASLLKTKTPKPEPFGDVGNIVSGNLSCFLTANNLYGVFTSGTDVRVAHLKTHTHVITPFFADVDNKNYVTSICGCEENCSLIGVGTQNGEVYEVDCSRGRQVLVQKQESPILYTKYLGPILASISVKGVFEAGTEHKEIAEDPISFDYHNGVLLVVETKRITTYKIDNWDIESNWESDSCVITAKFSCDGEYVVVLTKDRIMYLKTKDLSVFNYLSNYSVQSMMKGYNTDVFQMDVSPNTPCQIVISFVGGNVMLIEPSDYTNWN</sequence>
<keyword evidence="2" id="KW-1185">Reference proteome</keyword>
<dbReference type="SUPFAM" id="SSF50998">
    <property type="entry name" value="Quinoprotein alcohol dehydrogenase-like"/>
    <property type="match status" value="1"/>
</dbReference>
<dbReference type="VEuPathDB" id="AmoebaDB:EIN_268310"/>
<gene>
    <name evidence="1" type="ORF">EIN_268310</name>
</gene>
<reference evidence="1 2" key="1">
    <citation type="submission" date="2012-10" db="EMBL/GenBank/DDBJ databases">
        <authorList>
            <person name="Zafar N."/>
            <person name="Inman J."/>
            <person name="Hall N."/>
            <person name="Lorenzi H."/>
            <person name="Caler E."/>
        </authorList>
    </citation>
    <scope>NUCLEOTIDE SEQUENCE [LARGE SCALE GENOMIC DNA]</scope>
    <source>
        <strain evidence="1 2">IP1</strain>
    </source>
</reference>
<evidence type="ECO:0000313" key="1">
    <source>
        <dbReference type="EMBL" id="ELP91085.1"/>
    </source>
</evidence>
<dbReference type="GeneID" id="14890091"/>
<dbReference type="OrthoDB" id="25639at2759"/>